<dbReference type="InterPro" id="IPR036942">
    <property type="entry name" value="Beta-barrel_TonB_sf"/>
</dbReference>
<evidence type="ECO:0000256" key="13">
    <source>
        <dbReference type="ARBA" id="ARBA00023237"/>
    </source>
</evidence>
<dbReference type="PROSITE" id="PS52016">
    <property type="entry name" value="TONB_DEPENDENT_REC_3"/>
    <property type="match status" value="1"/>
</dbReference>
<keyword evidence="21" id="KW-1185">Reference proteome</keyword>
<evidence type="ECO:0000313" key="21">
    <source>
        <dbReference type="Proteomes" id="UP000737171"/>
    </source>
</evidence>
<dbReference type="SUPFAM" id="SSF56935">
    <property type="entry name" value="Porins"/>
    <property type="match status" value="1"/>
</dbReference>
<keyword evidence="10 15" id="KW-0798">TonB box</keyword>
<evidence type="ECO:0000256" key="11">
    <source>
        <dbReference type="ARBA" id="ARBA00023136"/>
    </source>
</evidence>
<evidence type="ECO:0000259" key="19">
    <source>
        <dbReference type="Pfam" id="PF07715"/>
    </source>
</evidence>
<feature type="chain" id="PRO_5046404014" evidence="17">
    <location>
        <begin position="24"/>
        <end position="881"/>
    </location>
</feature>
<keyword evidence="9" id="KW-0406">Ion transport</keyword>
<accession>A0ABX2EUC1</accession>
<keyword evidence="13 14" id="KW-0998">Cell outer membrane</keyword>
<keyword evidence="4 14" id="KW-1134">Transmembrane beta strand</keyword>
<evidence type="ECO:0000256" key="17">
    <source>
        <dbReference type="SAM" id="SignalP"/>
    </source>
</evidence>
<evidence type="ECO:0000256" key="5">
    <source>
        <dbReference type="ARBA" id="ARBA00022496"/>
    </source>
</evidence>
<keyword evidence="5" id="KW-0410">Iron transport</keyword>
<comment type="caution">
    <text evidence="20">The sequence shown here is derived from an EMBL/GenBank/DDBJ whole genome shotgun (WGS) entry which is preliminary data.</text>
</comment>
<keyword evidence="3 14" id="KW-0813">Transport</keyword>
<proteinExistence type="inferred from homology"/>
<dbReference type="PANTHER" id="PTHR32552">
    <property type="entry name" value="FERRICHROME IRON RECEPTOR-RELATED"/>
    <property type="match status" value="1"/>
</dbReference>
<dbReference type="InterPro" id="IPR037066">
    <property type="entry name" value="Plug_dom_sf"/>
</dbReference>
<name>A0ABX2EUC1_9BURK</name>
<evidence type="ECO:0000256" key="7">
    <source>
        <dbReference type="ARBA" id="ARBA00022729"/>
    </source>
</evidence>
<dbReference type="Proteomes" id="UP000737171">
    <property type="component" value="Unassembled WGS sequence"/>
</dbReference>
<protein>
    <submittedName>
        <fullName evidence="20">TonB-dependent receptor</fullName>
    </submittedName>
</protein>
<evidence type="ECO:0000256" key="8">
    <source>
        <dbReference type="ARBA" id="ARBA00023004"/>
    </source>
</evidence>
<feature type="domain" description="TonB-dependent receptor plug" evidence="19">
    <location>
        <begin position="101"/>
        <end position="211"/>
    </location>
</feature>
<comment type="subcellular location">
    <subcellularLocation>
        <location evidence="1 14">Cell outer membrane</location>
        <topology evidence="1 14">Multi-pass membrane protein</topology>
    </subcellularLocation>
</comment>
<evidence type="ECO:0000256" key="2">
    <source>
        <dbReference type="ARBA" id="ARBA00009810"/>
    </source>
</evidence>
<dbReference type="Pfam" id="PF00593">
    <property type="entry name" value="TonB_dep_Rec_b-barrel"/>
    <property type="match status" value="1"/>
</dbReference>
<keyword evidence="7 17" id="KW-0732">Signal</keyword>
<evidence type="ECO:0000256" key="14">
    <source>
        <dbReference type="PROSITE-ProRule" id="PRU01360"/>
    </source>
</evidence>
<evidence type="ECO:0000256" key="1">
    <source>
        <dbReference type="ARBA" id="ARBA00004571"/>
    </source>
</evidence>
<feature type="signal peptide" evidence="17">
    <location>
        <begin position="1"/>
        <end position="23"/>
    </location>
</feature>
<dbReference type="Gene3D" id="2.170.130.10">
    <property type="entry name" value="TonB-dependent receptor, plug domain"/>
    <property type="match status" value="1"/>
</dbReference>
<dbReference type="Pfam" id="PF07715">
    <property type="entry name" value="Plug"/>
    <property type="match status" value="1"/>
</dbReference>
<evidence type="ECO:0000259" key="18">
    <source>
        <dbReference type="Pfam" id="PF00593"/>
    </source>
</evidence>
<keyword evidence="11 14" id="KW-0472">Membrane</keyword>
<organism evidence="20 21">
    <name type="scientific">Pseudaquabacterium terrae</name>
    <dbReference type="NCBI Taxonomy" id="2732868"/>
    <lineage>
        <taxon>Bacteria</taxon>
        <taxon>Pseudomonadati</taxon>
        <taxon>Pseudomonadota</taxon>
        <taxon>Betaproteobacteria</taxon>
        <taxon>Burkholderiales</taxon>
        <taxon>Sphaerotilaceae</taxon>
        <taxon>Pseudaquabacterium</taxon>
    </lineage>
</organism>
<gene>
    <name evidence="20" type="ORF">HLB44_34635</name>
</gene>
<evidence type="ECO:0000256" key="4">
    <source>
        <dbReference type="ARBA" id="ARBA00022452"/>
    </source>
</evidence>
<dbReference type="InterPro" id="IPR000531">
    <property type="entry name" value="Beta-barrel_TonB"/>
</dbReference>
<dbReference type="InterPro" id="IPR012910">
    <property type="entry name" value="Plug_dom"/>
</dbReference>
<dbReference type="PANTHER" id="PTHR32552:SF89">
    <property type="entry name" value="CATECHOLATE SIDEROPHORE RECEPTOR FIU"/>
    <property type="match status" value="1"/>
</dbReference>
<keyword evidence="8" id="KW-0408">Iron</keyword>
<evidence type="ECO:0000256" key="12">
    <source>
        <dbReference type="ARBA" id="ARBA00023170"/>
    </source>
</evidence>
<sequence>MPSRTLLATAALAALLAAQRAHAADQPAAPAAPAPAASAAEAPAKPVAEQQVAQASAEKAADQPAPAAAAKPAAKAAEDAATKEVNQIIVTGTARREGLRKLEASFSITTADEEQIKQAAPSSTADLLKIVPGVFVETTGGQSGANMRVRGFPTPGDGPYSTFQLNGSALFGLPTLSFFEQSQMFRLDDTIERVEVLRGGPSPIFGSGQPGITVNFIQKKGGDAAEGGLRLSTGTANLRRIDGVFSAPLGDKWSAMVGGFYRSSSGIRDTEFPADRGGQFSGMLTRKLDDGGSVSVYARAMNDKNAFYTAIPVVGSNDGKSVSSFPGFDALTAYYYGNELRHVTLEGGRATGRQRADGTPEIARETTTRDFAEGRGAKVNTFGAMLDTRLGSWSLSNKLGYTSGSVPTYALFSGANPQTLGSYINAQVTAANDSARVRNAAGAAATGGTARFVNGGTEITDLNRQVVVNGMWAVDKDMQSFTNETRLSREVGGGHTLTFGLYLADYSSHDQWMLGQAQLMTVEPHARLIDVTLNNGVRASGRGFVTPPFSFNLDGKYNGTNTAIYVADEWKVNEQLRLDGGVRFEQQRMSGTLADSTGGDIDGDPLTLYNNNLSYFTGTTSQLAPGGVSRLRETSLTFGANYNLSRSFSVFGRLNRGHRLPDFDVLRGRAASDPTSPVEDISQVEIGLKTATPLYTAFVTAYHNRLKNSQSQQFTNAGNTVERASSKATGVEFEASLRPLRGLTLDLIGNYQKSEFTDFGTQTGNIVPRQPKLYYRFTPSYKLPTEFGAFRFFGTYSYVGERFAANNNVLKLPAYKTLDAGIVAQMNNGIEVRFTGSNLTNEIGLTEGNFRAPGAGADENGVFLARPLFGRSYELSVGFTF</sequence>
<feature type="domain" description="TonB-dependent receptor-like beta-barrel" evidence="18">
    <location>
        <begin position="377"/>
        <end position="839"/>
    </location>
</feature>
<evidence type="ECO:0000313" key="20">
    <source>
        <dbReference type="EMBL" id="NRF72134.1"/>
    </source>
</evidence>
<evidence type="ECO:0000256" key="3">
    <source>
        <dbReference type="ARBA" id="ARBA00022448"/>
    </source>
</evidence>
<reference evidence="20 21" key="1">
    <citation type="submission" date="2020-05" db="EMBL/GenBank/DDBJ databases">
        <title>Aquincola sp. isolate from soil.</title>
        <authorList>
            <person name="Han J."/>
            <person name="Kim D.-U."/>
        </authorList>
    </citation>
    <scope>NUCLEOTIDE SEQUENCE [LARGE SCALE GENOMIC DNA]</scope>
    <source>
        <strain evidence="20 21">S2</strain>
    </source>
</reference>
<evidence type="ECO:0000256" key="10">
    <source>
        <dbReference type="ARBA" id="ARBA00023077"/>
    </source>
</evidence>
<feature type="region of interest" description="Disordered" evidence="16">
    <location>
        <begin position="26"/>
        <end position="75"/>
    </location>
</feature>
<evidence type="ECO:0000256" key="9">
    <source>
        <dbReference type="ARBA" id="ARBA00023065"/>
    </source>
</evidence>
<evidence type="ECO:0000256" key="6">
    <source>
        <dbReference type="ARBA" id="ARBA00022692"/>
    </source>
</evidence>
<comment type="similarity">
    <text evidence="2 14 15">Belongs to the TonB-dependent receptor family.</text>
</comment>
<dbReference type="InterPro" id="IPR039426">
    <property type="entry name" value="TonB-dep_rcpt-like"/>
</dbReference>
<evidence type="ECO:0000256" key="16">
    <source>
        <dbReference type="SAM" id="MobiDB-lite"/>
    </source>
</evidence>
<dbReference type="Gene3D" id="2.40.170.20">
    <property type="entry name" value="TonB-dependent receptor, beta-barrel domain"/>
    <property type="match status" value="1"/>
</dbReference>
<evidence type="ECO:0000256" key="15">
    <source>
        <dbReference type="RuleBase" id="RU003357"/>
    </source>
</evidence>
<dbReference type="EMBL" id="JABRWJ010000018">
    <property type="protein sequence ID" value="NRF72134.1"/>
    <property type="molecule type" value="Genomic_DNA"/>
</dbReference>
<keyword evidence="12 20" id="KW-0675">Receptor</keyword>
<keyword evidence="6 14" id="KW-0812">Transmembrane</keyword>